<comment type="similarity">
    <text evidence="2">Belongs to the diacylglycerol/lipid kinase family.</text>
</comment>
<dbReference type="Pfam" id="PF19279">
    <property type="entry name" value="YegS_C"/>
    <property type="match status" value="1"/>
</dbReference>
<organism evidence="10 11">
    <name type="scientific">Yanshouia hominis</name>
    <dbReference type="NCBI Taxonomy" id="2763673"/>
    <lineage>
        <taxon>Bacteria</taxon>
        <taxon>Bacillati</taxon>
        <taxon>Bacillota</taxon>
        <taxon>Clostridia</taxon>
        <taxon>Eubacteriales</taxon>
        <taxon>Oscillospiraceae</taxon>
        <taxon>Yanshouia</taxon>
    </lineage>
</organism>
<dbReference type="SUPFAM" id="SSF111331">
    <property type="entry name" value="NAD kinase/diacylglycerol kinase-like"/>
    <property type="match status" value="1"/>
</dbReference>
<feature type="domain" description="DAGKc" evidence="9">
    <location>
        <begin position="1"/>
        <end position="132"/>
    </location>
</feature>
<keyword evidence="5 10" id="KW-0418">Kinase</keyword>
<keyword evidence="4" id="KW-0547">Nucleotide-binding</keyword>
<evidence type="ECO:0000256" key="6">
    <source>
        <dbReference type="ARBA" id="ARBA00022840"/>
    </source>
</evidence>
<dbReference type="InterPro" id="IPR016064">
    <property type="entry name" value="NAD/diacylglycerol_kinase_sf"/>
</dbReference>
<keyword evidence="7" id="KW-0594">Phospholipid biosynthesis</keyword>
<keyword evidence="7" id="KW-0443">Lipid metabolism</keyword>
<keyword evidence="7" id="KW-0444">Lipid biosynthesis</keyword>
<evidence type="ECO:0000256" key="5">
    <source>
        <dbReference type="ARBA" id="ARBA00022777"/>
    </source>
</evidence>
<name>A0ABR7NEJ5_9FIRM</name>
<dbReference type="InterPro" id="IPR017438">
    <property type="entry name" value="ATP-NAD_kinase_N"/>
</dbReference>
<dbReference type="EMBL" id="JACRTB010000001">
    <property type="protein sequence ID" value="MBC8574836.1"/>
    <property type="molecule type" value="Genomic_DNA"/>
</dbReference>
<dbReference type="GO" id="GO:0016301">
    <property type="term" value="F:kinase activity"/>
    <property type="evidence" value="ECO:0007669"/>
    <property type="project" value="UniProtKB-KW"/>
</dbReference>
<sequence length="316" mass="34034">MRHLFLINPAAGKYNRTAMLTEQIRAVFSARGEPFEIEITARPGHAETLARRAAEDGIPTVLYVCGGDGTLGEAAQALPGHPQLALAPVPTGTGNDFIRSFGEKAQKRFCDLAALAAGHIEEIDLLRAAGRISLNIVSCGLDASIAQGVAGLKRIPAVSGAMAYQLSAALCLMTSLHHRYRFLIDGEPGGSGDYIFAIAANGRYYGGGFYAAPLSDLQDGLIDFMSVPVMSRLRLLPMIGSYRRGEHLDRYPFLRLRRCRTIQILSDDPVGLNLDGEVFPIRDPLIEVLPRAARLLLPKGCSPVKRHNAEMASAGA</sequence>
<evidence type="ECO:0000256" key="4">
    <source>
        <dbReference type="ARBA" id="ARBA00022741"/>
    </source>
</evidence>
<dbReference type="RefSeq" id="WP_262398533.1">
    <property type="nucleotide sequence ID" value="NZ_JACRTB010000001.1"/>
</dbReference>
<gene>
    <name evidence="10" type="ORF">H8717_00205</name>
</gene>
<evidence type="ECO:0000256" key="8">
    <source>
        <dbReference type="ARBA" id="ARBA00023264"/>
    </source>
</evidence>
<reference evidence="10 11" key="1">
    <citation type="submission" date="2020-08" db="EMBL/GenBank/DDBJ databases">
        <title>Genome public.</title>
        <authorList>
            <person name="Liu C."/>
            <person name="Sun Q."/>
        </authorList>
    </citation>
    <scope>NUCLEOTIDE SEQUENCE [LARGE SCALE GENOMIC DNA]</scope>
    <source>
        <strain evidence="10 11">BX1</strain>
    </source>
</reference>
<keyword evidence="3" id="KW-0808">Transferase</keyword>
<comment type="caution">
    <text evidence="10">The sequence shown here is derived from an EMBL/GenBank/DDBJ whole genome shotgun (WGS) entry which is preliminary data.</text>
</comment>
<protein>
    <submittedName>
        <fullName evidence="10">Diacylglycerol kinase family lipid kinase</fullName>
    </submittedName>
</protein>
<dbReference type="PROSITE" id="PS50146">
    <property type="entry name" value="DAGK"/>
    <property type="match status" value="1"/>
</dbReference>
<evidence type="ECO:0000313" key="11">
    <source>
        <dbReference type="Proteomes" id="UP000658131"/>
    </source>
</evidence>
<dbReference type="SMART" id="SM00046">
    <property type="entry name" value="DAGKc"/>
    <property type="match status" value="1"/>
</dbReference>
<dbReference type="Proteomes" id="UP000658131">
    <property type="component" value="Unassembled WGS sequence"/>
</dbReference>
<dbReference type="PANTHER" id="PTHR12358">
    <property type="entry name" value="SPHINGOSINE KINASE"/>
    <property type="match status" value="1"/>
</dbReference>
<dbReference type="PANTHER" id="PTHR12358:SF54">
    <property type="entry name" value="SPHINGOSINE KINASE RELATED PROTEIN"/>
    <property type="match status" value="1"/>
</dbReference>
<evidence type="ECO:0000256" key="7">
    <source>
        <dbReference type="ARBA" id="ARBA00023209"/>
    </source>
</evidence>
<evidence type="ECO:0000256" key="3">
    <source>
        <dbReference type="ARBA" id="ARBA00022679"/>
    </source>
</evidence>
<keyword evidence="6" id="KW-0067">ATP-binding</keyword>
<dbReference type="InterPro" id="IPR050187">
    <property type="entry name" value="Lipid_Phosphate_FormReg"/>
</dbReference>
<dbReference type="Gene3D" id="3.40.50.10330">
    <property type="entry name" value="Probable inorganic polyphosphate/atp-NAD kinase, domain 1"/>
    <property type="match status" value="1"/>
</dbReference>
<dbReference type="InterPro" id="IPR045540">
    <property type="entry name" value="YegS/DAGK_C"/>
</dbReference>
<evidence type="ECO:0000256" key="2">
    <source>
        <dbReference type="ARBA" id="ARBA00005983"/>
    </source>
</evidence>
<dbReference type="InterPro" id="IPR001206">
    <property type="entry name" value="Diacylglycerol_kinase_cat_dom"/>
</dbReference>
<accession>A0ABR7NEJ5</accession>
<evidence type="ECO:0000313" key="10">
    <source>
        <dbReference type="EMBL" id="MBC8574836.1"/>
    </source>
</evidence>
<keyword evidence="11" id="KW-1185">Reference proteome</keyword>
<dbReference type="Pfam" id="PF00781">
    <property type="entry name" value="DAGK_cat"/>
    <property type="match status" value="1"/>
</dbReference>
<keyword evidence="8" id="KW-1208">Phospholipid metabolism</keyword>
<evidence type="ECO:0000259" key="9">
    <source>
        <dbReference type="PROSITE" id="PS50146"/>
    </source>
</evidence>
<evidence type="ECO:0000256" key="1">
    <source>
        <dbReference type="ARBA" id="ARBA00001946"/>
    </source>
</evidence>
<dbReference type="Gene3D" id="2.60.200.40">
    <property type="match status" value="1"/>
</dbReference>
<comment type="cofactor">
    <cofactor evidence="1">
        <name>Mg(2+)</name>
        <dbReference type="ChEBI" id="CHEBI:18420"/>
    </cofactor>
</comment>
<proteinExistence type="inferred from homology"/>